<protein>
    <submittedName>
        <fullName evidence="4">CO/xanthine dehydrogenase FAD-binding subunit</fullName>
    </submittedName>
</protein>
<dbReference type="RefSeq" id="WP_066444762.1">
    <property type="nucleotide sequence ID" value="NZ_JANKBF010000002.1"/>
</dbReference>
<dbReference type="InterPro" id="IPR036318">
    <property type="entry name" value="FAD-bd_PCMH-like_sf"/>
</dbReference>
<evidence type="ECO:0000256" key="2">
    <source>
        <dbReference type="ARBA" id="ARBA00023002"/>
    </source>
</evidence>
<feature type="domain" description="FAD-binding PCMH-type" evidence="3">
    <location>
        <begin position="1"/>
        <end position="162"/>
    </location>
</feature>
<dbReference type="Gene3D" id="3.30.390.50">
    <property type="entry name" value="CO dehydrogenase flavoprotein, C-terminal domain"/>
    <property type="match status" value="1"/>
</dbReference>
<name>A0A4R3Z8P3_9FIRM</name>
<dbReference type="GeneID" id="98914218"/>
<dbReference type="InterPro" id="IPR002346">
    <property type="entry name" value="Mopterin_DH_FAD-bd"/>
</dbReference>
<proteinExistence type="predicted"/>
<dbReference type="Gene3D" id="3.30.465.10">
    <property type="match status" value="1"/>
</dbReference>
<organism evidence="4 5">
    <name type="scientific">Longibaculum muris</name>
    <dbReference type="NCBI Taxonomy" id="1796628"/>
    <lineage>
        <taxon>Bacteria</taxon>
        <taxon>Bacillati</taxon>
        <taxon>Bacillota</taxon>
        <taxon>Erysipelotrichia</taxon>
        <taxon>Erysipelotrichales</taxon>
        <taxon>Coprobacillaceae</taxon>
        <taxon>Longibaculum</taxon>
    </lineage>
</organism>
<evidence type="ECO:0000259" key="3">
    <source>
        <dbReference type="PROSITE" id="PS51387"/>
    </source>
</evidence>
<keyword evidence="2" id="KW-0560">Oxidoreductase</keyword>
<dbReference type="AlphaFoldDB" id="A0A4R3Z8P3"/>
<dbReference type="Proteomes" id="UP000295515">
    <property type="component" value="Unassembled WGS sequence"/>
</dbReference>
<sequence length="267" mass="30415">MLDIKNYVRVQSLQEAYDLCQNRRNVIIGGMLWLKMQNRSVDTAIDLCDLGLNQIEDKGDEIHIGAMVTLRQLELDPLLNEYTHHALKESVKHIVGVQFRNLATIGGSLFGRYGFSDVLTMFLALDAYVELYHGGIVSIREFVEMRPSLDILVRIIVKKTPMQVVYLSQRNTQTDFPVLTCAISKMNQDYYCVIGARPLKATLLLDEKHLLDSSLSDESILAFADDIAQRVTLGSNLRGSADYRRHLTKVLIKRALWQLREEHNHGN</sequence>
<evidence type="ECO:0000256" key="1">
    <source>
        <dbReference type="ARBA" id="ARBA00022630"/>
    </source>
</evidence>
<reference evidence="4 5" key="1">
    <citation type="submission" date="2019-03" db="EMBL/GenBank/DDBJ databases">
        <title>Genomic Encyclopedia of Type Strains, Phase IV (KMG-IV): sequencing the most valuable type-strain genomes for metagenomic binning, comparative biology and taxonomic classification.</title>
        <authorList>
            <person name="Goeker M."/>
        </authorList>
    </citation>
    <scope>NUCLEOTIDE SEQUENCE [LARGE SCALE GENOMIC DNA]</scope>
    <source>
        <strain evidence="4 5">DSM 29487</strain>
    </source>
</reference>
<keyword evidence="1" id="KW-0285">Flavoprotein</keyword>
<dbReference type="EMBL" id="SMCQ01000001">
    <property type="protein sequence ID" value="TCW03094.1"/>
    <property type="molecule type" value="Genomic_DNA"/>
</dbReference>
<dbReference type="Pfam" id="PF00941">
    <property type="entry name" value="FAD_binding_5"/>
    <property type="match status" value="1"/>
</dbReference>
<comment type="caution">
    <text evidence="4">The sequence shown here is derived from an EMBL/GenBank/DDBJ whole genome shotgun (WGS) entry which is preliminary data.</text>
</comment>
<dbReference type="InterPro" id="IPR051312">
    <property type="entry name" value="Diverse_Substr_Oxidored"/>
</dbReference>
<dbReference type="Pfam" id="PF03450">
    <property type="entry name" value="CO_deh_flav_C"/>
    <property type="match status" value="1"/>
</dbReference>
<dbReference type="InterPro" id="IPR016166">
    <property type="entry name" value="FAD-bd_PCMH"/>
</dbReference>
<dbReference type="PROSITE" id="PS51387">
    <property type="entry name" value="FAD_PCMH"/>
    <property type="match status" value="1"/>
</dbReference>
<dbReference type="InterPro" id="IPR016169">
    <property type="entry name" value="FAD-bd_PCMH_sub2"/>
</dbReference>
<accession>A0A4R3Z8P3</accession>
<dbReference type="GO" id="GO:0016491">
    <property type="term" value="F:oxidoreductase activity"/>
    <property type="evidence" value="ECO:0007669"/>
    <property type="project" value="UniProtKB-KW"/>
</dbReference>
<dbReference type="InterPro" id="IPR036683">
    <property type="entry name" value="CO_DH_flav_C_dom_sf"/>
</dbReference>
<dbReference type="SMART" id="SM01092">
    <property type="entry name" value="CO_deh_flav_C"/>
    <property type="match status" value="1"/>
</dbReference>
<dbReference type="SUPFAM" id="SSF55447">
    <property type="entry name" value="CO dehydrogenase flavoprotein C-terminal domain-like"/>
    <property type="match status" value="1"/>
</dbReference>
<dbReference type="PANTHER" id="PTHR42659">
    <property type="entry name" value="XANTHINE DEHYDROGENASE SUBUNIT C-RELATED"/>
    <property type="match status" value="1"/>
</dbReference>
<keyword evidence="5" id="KW-1185">Reference proteome</keyword>
<dbReference type="SUPFAM" id="SSF56176">
    <property type="entry name" value="FAD-binding/transporter-associated domain-like"/>
    <property type="match status" value="1"/>
</dbReference>
<gene>
    <name evidence="4" type="ORF">EDD60_101401</name>
</gene>
<dbReference type="GO" id="GO:0071949">
    <property type="term" value="F:FAD binding"/>
    <property type="evidence" value="ECO:0007669"/>
    <property type="project" value="InterPro"/>
</dbReference>
<dbReference type="PANTHER" id="PTHR42659:SF9">
    <property type="entry name" value="XANTHINE DEHYDROGENASE FAD-BINDING SUBUNIT XDHB-RELATED"/>
    <property type="match status" value="1"/>
</dbReference>
<evidence type="ECO:0000313" key="4">
    <source>
        <dbReference type="EMBL" id="TCW03094.1"/>
    </source>
</evidence>
<dbReference type="InterPro" id="IPR005107">
    <property type="entry name" value="CO_DH_flav_C"/>
</dbReference>
<evidence type="ECO:0000313" key="5">
    <source>
        <dbReference type="Proteomes" id="UP000295515"/>
    </source>
</evidence>